<organism evidence="9">
    <name type="scientific">Staphylothermus marinus</name>
    <dbReference type="NCBI Taxonomy" id="2280"/>
    <lineage>
        <taxon>Archaea</taxon>
        <taxon>Thermoproteota</taxon>
        <taxon>Thermoprotei</taxon>
        <taxon>Desulfurococcales</taxon>
        <taxon>Desulfurococcaceae</taxon>
        <taxon>Staphylothermus</taxon>
    </lineage>
</organism>
<keyword evidence="4 6" id="KW-1133">Transmembrane helix</keyword>
<reference evidence="9" key="1">
    <citation type="journal article" date="2020" name="mSystems">
        <title>Genome- and Community-Level Interaction Insights into Carbon Utilization and Element Cycling Functions of Hydrothermarchaeota in Hydrothermal Sediment.</title>
        <authorList>
            <person name="Zhou Z."/>
            <person name="Liu Y."/>
            <person name="Xu W."/>
            <person name="Pan J."/>
            <person name="Luo Z.H."/>
            <person name="Li M."/>
        </authorList>
    </citation>
    <scope>NUCLEOTIDE SEQUENCE [LARGE SCALE GENOMIC DNA]</scope>
    <source>
        <strain evidence="8">SpSt-638</strain>
        <strain evidence="9">SpSt-648</strain>
    </source>
</reference>
<keyword evidence="5 6" id="KW-0472">Membrane</keyword>
<keyword evidence="3 6" id="KW-0812">Transmembrane</keyword>
<evidence type="ECO:0000313" key="8">
    <source>
        <dbReference type="EMBL" id="HGQ59527.1"/>
    </source>
</evidence>
<dbReference type="InterPro" id="IPR050622">
    <property type="entry name" value="CPA3_antiporter_subunitB"/>
</dbReference>
<evidence type="ECO:0000256" key="2">
    <source>
        <dbReference type="ARBA" id="ARBA00022475"/>
    </source>
</evidence>
<accession>A0A7C4NR48</accession>
<evidence type="ECO:0000256" key="1">
    <source>
        <dbReference type="ARBA" id="ARBA00004651"/>
    </source>
</evidence>
<feature type="transmembrane region" description="Helical" evidence="6">
    <location>
        <begin position="77"/>
        <end position="95"/>
    </location>
</feature>
<comment type="subcellular location">
    <subcellularLocation>
        <location evidence="1">Cell membrane</location>
        <topology evidence="1">Multi-pass membrane protein</topology>
    </subcellularLocation>
</comment>
<protein>
    <submittedName>
        <fullName evidence="9">Sodium:proton antiporter</fullName>
    </submittedName>
</protein>
<feature type="domain" description="Na+/H+ antiporter MnhB subunit-related protein" evidence="7">
    <location>
        <begin position="117"/>
        <end position="244"/>
    </location>
</feature>
<feature type="transmembrane region" description="Helical" evidence="6">
    <location>
        <begin position="116"/>
        <end position="137"/>
    </location>
</feature>
<proteinExistence type="predicted"/>
<sequence length="269" mass="29470">MSRVREAVFITLFLTVVSLIVLATITASQGEILPRTTRSLAKTFLNTTYNVIDRKFWTASPEAVAAIVWDYRGLDTFYETIVFYTAIISCLMLYRDILGKPDVTKGEGLSVVVKRANAIATVGIIAVGASTILHGMITPGGGFQGGAIAAVAPVVLLVVFSRNLIDRSRLTYRKSIVLRNLAILSIVLTALLPVLLSAGRGYVFQNQNKEFSVFSYPSLLIDVPMGGSIWFYNLFEGIAVFTAFYLAFRTILYSEAISLIVVEGEDRGF</sequence>
<dbReference type="EMBL" id="DTBP01000022">
    <property type="protein sequence ID" value="HGQ74113.1"/>
    <property type="molecule type" value="Genomic_DNA"/>
</dbReference>
<evidence type="ECO:0000259" key="7">
    <source>
        <dbReference type="Pfam" id="PF04039"/>
    </source>
</evidence>
<dbReference type="PANTHER" id="PTHR33932">
    <property type="entry name" value="NA(+)/H(+) ANTIPORTER SUBUNIT B"/>
    <property type="match status" value="1"/>
</dbReference>
<evidence type="ECO:0000256" key="3">
    <source>
        <dbReference type="ARBA" id="ARBA00022692"/>
    </source>
</evidence>
<feature type="transmembrane region" description="Helical" evidence="6">
    <location>
        <begin position="177"/>
        <end position="196"/>
    </location>
</feature>
<evidence type="ECO:0000256" key="6">
    <source>
        <dbReference type="SAM" id="Phobius"/>
    </source>
</evidence>
<dbReference type="PANTHER" id="PTHR33932:SF4">
    <property type="entry name" value="NA(+)_H(+) ANTIPORTER SUBUNIT B"/>
    <property type="match status" value="1"/>
</dbReference>
<feature type="transmembrane region" description="Helical" evidence="6">
    <location>
        <begin position="229"/>
        <end position="248"/>
    </location>
</feature>
<comment type="caution">
    <text evidence="9">The sequence shown here is derived from an EMBL/GenBank/DDBJ whole genome shotgun (WGS) entry which is preliminary data.</text>
</comment>
<evidence type="ECO:0000256" key="4">
    <source>
        <dbReference type="ARBA" id="ARBA00022989"/>
    </source>
</evidence>
<evidence type="ECO:0000313" key="9">
    <source>
        <dbReference type="EMBL" id="HGQ74113.1"/>
    </source>
</evidence>
<dbReference type="Pfam" id="PF04039">
    <property type="entry name" value="MnhB"/>
    <property type="match status" value="1"/>
</dbReference>
<keyword evidence="2" id="KW-1003">Cell membrane</keyword>
<evidence type="ECO:0000256" key="5">
    <source>
        <dbReference type="ARBA" id="ARBA00023136"/>
    </source>
</evidence>
<gene>
    <name evidence="8" type="ORF">ENU09_02270</name>
    <name evidence="9" type="ORF">ENU20_03440</name>
</gene>
<dbReference type="InterPro" id="IPR007182">
    <property type="entry name" value="MnhB"/>
</dbReference>
<name>A0A7C4NR48_STAMA</name>
<dbReference type="GO" id="GO:0005886">
    <property type="term" value="C:plasma membrane"/>
    <property type="evidence" value="ECO:0007669"/>
    <property type="project" value="UniProtKB-SubCell"/>
</dbReference>
<dbReference type="AlphaFoldDB" id="A0A7C4NR48"/>
<feature type="transmembrane region" description="Helical" evidence="6">
    <location>
        <begin position="143"/>
        <end position="165"/>
    </location>
</feature>
<dbReference type="EMBL" id="DTBE01000060">
    <property type="protein sequence ID" value="HGQ59527.1"/>
    <property type="molecule type" value="Genomic_DNA"/>
</dbReference>